<dbReference type="InterPro" id="IPR036928">
    <property type="entry name" value="AS_sf"/>
</dbReference>
<dbReference type="Proteomes" id="UP000471152">
    <property type="component" value="Unassembled WGS sequence"/>
</dbReference>
<evidence type="ECO:0000313" key="2">
    <source>
        <dbReference type="EMBL" id="NEK92897.1"/>
    </source>
</evidence>
<evidence type="ECO:0000259" key="1">
    <source>
        <dbReference type="Pfam" id="PF01425"/>
    </source>
</evidence>
<feature type="domain" description="Amidase" evidence="1">
    <location>
        <begin position="23"/>
        <end position="445"/>
    </location>
</feature>
<protein>
    <submittedName>
        <fullName evidence="2">Amidase</fullName>
    </submittedName>
</protein>
<accession>A0A6P0EPD0</accession>
<dbReference type="AlphaFoldDB" id="A0A6P0EPD0"/>
<dbReference type="EMBL" id="JAAGWB010000005">
    <property type="protein sequence ID" value="NEN49664.1"/>
    <property type="molecule type" value="Genomic_DNA"/>
</dbReference>
<comment type="caution">
    <text evidence="2">The sequence shown here is derived from an EMBL/GenBank/DDBJ whole genome shotgun (WGS) entry which is preliminary data.</text>
</comment>
<organism evidence="2 4">
    <name type="scientific">Modestobacter muralis</name>
    <dbReference type="NCBI Taxonomy" id="1608614"/>
    <lineage>
        <taxon>Bacteria</taxon>
        <taxon>Bacillati</taxon>
        <taxon>Actinomycetota</taxon>
        <taxon>Actinomycetes</taxon>
        <taxon>Geodermatophilales</taxon>
        <taxon>Geodermatophilaceae</taxon>
        <taxon>Modestobacter</taxon>
    </lineage>
</organism>
<dbReference type="InterPro" id="IPR000120">
    <property type="entry name" value="Amidase"/>
</dbReference>
<dbReference type="GO" id="GO:0003824">
    <property type="term" value="F:catalytic activity"/>
    <property type="evidence" value="ECO:0007669"/>
    <property type="project" value="InterPro"/>
</dbReference>
<dbReference type="Proteomes" id="UP000468828">
    <property type="component" value="Unassembled WGS sequence"/>
</dbReference>
<dbReference type="PANTHER" id="PTHR11895">
    <property type="entry name" value="TRANSAMIDASE"/>
    <property type="match status" value="1"/>
</dbReference>
<dbReference type="EMBL" id="JAAGWH010000005">
    <property type="protein sequence ID" value="NEK92897.1"/>
    <property type="molecule type" value="Genomic_DNA"/>
</dbReference>
<name>A0A6P0EPD0_9ACTN</name>
<keyword evidence="4" id="KW-1185">Reference proteome</keyword>
<dbReference type="SUPFAM" id="SSF75304">
    <property type="entry name" value="Amidase signature (AS) enzymes"/>
    <property type="match status" value="1"/>
</dbReference>
<reference evidence="2 4" key="1">
    <citation type="submission" date="2020-01" db="EMBL/GenBank/DDBJ databases">
        <title>the WGS Modestobacter muralis CPCC 204518.</title>
        <authorList>
            <person name="Jiang Z."/>
        </authorList>
    </citation>
    <scope>NUCLEOTIDE SEQUENCE [LARGE SCALE GENOMIC DNA]</scope>
    <source>
        <strain evidence="2 4">DSM 100205</strain>
    </source>
</reference>
<evidence type="ECO:0000313" key="5">
    <source>
        <dbReference type="Proteomes" id="UP000471152"/>
    </source>
</evidence>
<dbReference type="PANTHER" id="PTHR11895:SF176">
    <property type="entry name" value="AMIDASE AMID-RELATED"/>
    <property type="match status" value="1"/>
</dbReference>
<evidence type="ECO:0000313" key="4">
    <source>
        <dbReference type="Proteomes" id="UP000468828"/>
    </source>
</evidence>
<gene>
    <name evidence="3" type="ORF">G3R41_01740</name>
    <name evidence="2" type="ORF">GCU67_01740</name>
</gene>
<dbReference type="Pfam" id="PF01425">
    <property type="entry name" value="Amidase"/>
    <property type="match status" value="1"/>
</dbReference>
<dbReference type="InterPro" id="IPR023631">
    <property type="entry name" value="Amidase_dom"/>
</dbReference>
<sequence>MDAPLTVTAAAAALRAGEVSSVELVEQAIDAADRLDARFGTFLDRYVDQARAAATAADARLASGDPVGPLTGVPLGVKDLITTSEGPTTAMSLVHDPEWNGRRDAVAVARLRRAGGIMMGKTTTAEFAIGEADEGSPFPELRNPWDVGHHPGGSSSGTGSGVATGQFLAGLGTDTGGSIRIPAAFCGITGLMPTYGRVPKSGCVPLAYSMDRIGPMARSAADCALLLSVLAGADDSDPSSVREPVEDYPAALTGDLTGLRIGVDDMSAAPARGDDPAVPGVLAVAVEVLRAAGAEVVDVRLPLWAELNLVNVMTMFVEAATYHQPDFERQWSRYGKLTRSRIASGLYYSATDFVQAQRVRRVGMRRVAELFAQVDLVVTPTVTAGAPPLVQTRWSRLDDGGTTVRAGYWNATGNPVLSVPMGFTDGGLPLGLQIAGRPFEEQAVLRAGDAFQRRTDWHLRMPQLVDAAQAA</sequence>
<proteinExistence type="predicted"/>
<reference evidence="3 5" key="2">
    <citation type="submission" date="2020-02" db="EMBL/GenBank/DDBJ databases">
        <title>The WGS of Modestobacter muralis DSM 100205.</title>
        <authorList>
            <person name="Jiang Z."/>
        </authorList>
    </citation>
    <scope>NUCLEOTIDE SEQUENCE [LARGE SCALE GENOMIC DNA]</scope>
    <source>
        <strain evidence="3 5">DSM 100205</strain>
    </source>
</reference>
<dbReference type="RefSeq" id="WP_163609362.1">
    <property type="nucleotide sequence ID" value="NZ_JAAGWB010000005.1"/>
</dbReference>
<dbReference type="InterPro" id="IPR020556">
    <property type="entry name" value="Amidase_CS"/>
</dbReference>
<dbReference type="PROSITE" id="PS00571">
    <property type="entry name" value="AMIDASES"/>
    <property type="match status" value="1"/>
</dbReference>
<dbReference type="Gene3D" id="3.90.1300.10">
    <property type="entry name" value="Amidase signature (AS) domain"/>
    <property type="match status" value="1"/>
</dbReference>
<evidence type="ECO:0000313" key="3">
    <source>
        <dbReference type="EMBL" id="NEN49664.1"/>
    </source>
</evidence>